<evidence type="ECO:0000256" key="1">
    <source>
        <dbReference type="ARBA" id="ARBA00022801"/>
    </source>
</evidence>
<keyword evidence="5" id="KW-1185">Reference proteome</keyword>
<proteinExistence type="predicted"/>
<dbReference type="EMBL" id="JAPDFR010000001">
    <property type="protein sequence ID" value="KAK0391672.1"/>
    <property type="molecule type" value="Genomic_DNA"/>
</dbReference>
<dbReference type="InterPro" id="IPR000675">
    <property type="entry name" value="Cutinase/axe"/>
</dbReference>
<dbReference type="SMART" id="SM01110">
    <property type="entry name" value="Cutinase"/>
    <property type="match status" value="1"/>
</dbReference>
<dbReference type="Gene3D" id="3.40.50.1820">
    <property type="entry name" value="alpha/beta hydrolase"/>
    <property type="match status" value="1"/>
</dbReference>
<evidence type="ECO:0000256" key="2">
    <source>
        <dbReference type="ARBA" id="ARBA00023157"/>
    </source>
</evidence>
<evidence type="ECO:0000313" key="4">
    <source>
        <dbReference type="EMBL" id="KAK0391672.1"/>
    </source>
</evidence>
<comment type="caution">
    <text evidence="4">The sequence shown here is derived from an EMBL/GenBank/DDBJ whole genome shotgun (WGS) entry which is preliminary data.</text>
</comment>
<dbReference type="GO" id="GO:0052689">
    <property type="term" value="F:carboxylic ester hydrolase activity"/>
    <property type="evidence" value="ECO:0007669"/>
    <property type="project" value="UniProtKB-ARBA"/>
</dbReference>
<organism evidence="4 5">
    <name type="scientific">Sarocladium strictum</name>
    <name type="common">Black bundle disease fungus</name>
    <name type="synonym">Acremonium strictum</name>
    <dbReference type="NCBI Taxonomy" id="5046"/>
    <lineage>
        <taxon>Eukaryota</taxon>
        <taxon>Fungi</taxon>
        <taxon>Dikarya</taxon>
        <taxon>Ascomycota</taxon>
        <taxon>Pezizomycotina</taxon>
        <taxon>Sordariomycetes</taxon>
        <taxon>Hypocreomycetidae</taxon>
        <taxon>Hypocreales</taxon>
        <taxon>Sarocladiaceae</taxon>
        <taxon>Sarocladium</taxon>
    </lineage>
</organism>
<dbReference type="Proteomes" id="UP001175261">
    <property type="component" value="Unassembled WGS sequence"/>
</dbReference>
<accession>A0AA39GQG5</accession>
<sequence length="230" mass="23242">MVRIPQLVLASTALLSSVALAAPVARQVTCYSGVYMIVARGSDEDPGEGKPGMVADLVTAAIPDSGSVAVDYPASIADPLYPESVTDGINDAIAKINAYVDACGAGAKIVLIGFSQGGNVMTNVLAGGVDKPDPIPASTAASITAVTVFGDPTFTVGQSFDVGTSTTDGIFSRSEGGSSLALLNTYASKIQSYCDTGDPFCASGTDLDVHSNTVAKYAQAAANFIVSQST</sequence>
<gene>
    <name evidence="4" type="ORF">NLU13_1171</name>
</gene>
<dbReference type="InterPro" id="IPR029058">
    <property type="entry name" value="AB_hydrolase_fold"/>
</dbReference>
<keyword evidence="2" id="KW-1015">Disulfide bond</keyword>
<keyword evidence="3" id="KW-0732">Signal</keyword>
<feature type="chain" id="PRO_5041420753" description="Acetylxylan esterase" evidence="3">
    <location>
        <begin position="22"/>
        <end position="230"/>
    </location>
</feature>
<evidence type="ECO:0000313" key="5">
    <source>
        <dbReference type="Proteomes" id="UP001175261"/>
    </source>
</evidence>
<protein>
    <recommendedName>
        <fullName evidence="6">Acetylxylan esterase</fullName>
    </recommendedName>
</protein>
<dbReference type="PANTHER" id="PTHR33630">
    <property type="entry name" value="CUTINASE RV1984C-RELATED-RELATED"/>
    <property type="match status" value="1"/>
</dbReference>
<keyword evidence="1" id="KW-0378">Hydrolase</keyword>
<dbReference type="AlphaFoldDB" id="A0AA39GQG5"/>
<feature type="signal peptide" evidence="3">
    <location>
        <begin position="1"/>
        <end position="21"/>
    </location>
</feature>
<dbReference type="PANTHER" id="PTHR33630:SF9">
    <property type="entry name" value="CUTINASE 4"/>
    <property type="match status" value="1"/>
</dbReference>
<evidence type="ECO:0000256" key="3">
    <source>
        <dbReference type="SAM" id="SignalP"/>
    </source>
</evidence>
<evidence type="ECO:0008006" key="6">
    <source>
        <dbReference type="Google" id="ProtNLM"/>
    </source>
</evidence>
<name>A0AA39GQG5_SARSR</name>
<dbReference type="Pfam" id="PF01083">
    <property type="entry name" value="Cutinase"/>
    <property type="match status" value="1"/>
</dbReference>
<reference evidence="4" key="1">
    <citation type="submission" date="2022-10" db="EMBL/GenBank/DDBJ databases">
        <title>Determination and structural analysis of whole genome sequence of Sarocladium strictum F4-1.</title>
        <authorList>
            <person name="Hu L."/>
            <person name="Jiang Y."/>
        </authorList>
    </citation>
    <scope>NUCLEOTIDE SEQUENCE</scope>
    <source>
        <strain evidence="4">F4-1</strain>
    </source>
</reference>
<dbReference type="SUPFAM" id="SSF53474">
    <property type="entry name" value="alpha/beta-Hydrolases"/>
    <property type="match status" value="1"/>
</dbReference>